<feature type="region of interest" description="Disordered" evidence="1">
    <location>
        <begin position="1201"/>
        <end position="1231"/>
    </location>
</feature>
<feature type="compositionally biased region" description="Low complexity" evidence="1">
    <location>
        <begin position="330"/>
        <end position="341"/>
    </location>
</feature>
<feature type="region of interest" description="Disordered" evidence="1">
    <location>
        <begin position="456"/>
        <end position="496"/>
    </location>
</feature>
<feature type="region of interest" description="Disordered" evidence="1">
    <location>
        <begin position="912"/>
        <end position="937"/>
    </location>
</feature>
<feature type="compositionally biased region" description="Polar residues" evidence="1">
    <location>
        <begin position="308"/>
        <end position="319"/>
    </location>
</feature>
<sequence length="1231" mass="126655">MFLGFGKRNSTPKKIGTSQESPKTLSSPGLSLNAEGLNGGSRSTIQTTAGPLLSSTRFNSILDASTYANVNSPGFSSRVVNCASNGISSHHENSATHHNKYSSVGLFPRVNLGSQSTLSILSPRNSQKVGKTPVRVRIAPPASNLNRRHSICIDSSGTFNNKSEISKQLLSSHQPSLRKDSSSTSSKETDCGSTPDHLQEASRKRIFSESQDNNDETKKRRKKTEIPIPNPNHDVYHYRHVRAPAVPVSHPHDNSSQGKRAREKGSPEEQKRQRRKVCNTNNAIFSSLSSSRNLLERLTGQKRKSIDTSRSSSPQTPLSGKQVKERKPALDLSSSDSNLSDARQQNAKAVGGTLEGTPISSKVISRRANASGEEKKDSGEKSAPSDSHHNSSCDYTTKLFRKDVSSHVPRTQTFKIPKQSLWVQAPEVDDLSCSLLGDDFKLDRPERLKSLLARVSGKADKSSANETNSMTSEASKEIPKGSGAALPGNTTPKAISPSSAVTVTVSSTCTIMTSATVTSVNGVPSSESNHPPRTLSASVLSTQSAQSSLAIKTSKSTDISSVSLSVGCSAPSVSSIPKPESVCSAAGSVSAITGTTDNGSKPPTSFSVNSPSSSSTISLVDSKANTSVESPRATFQFASSSNNLQTAGSSMYNIGTSLAPAAVSATSITSSTSLSSLSQAPKSDLTATVSSSTFQFSSNQSNCAMLSGTKSSTDPSNLSFGSSSNAQTGASNTGSLFTVNATSSSATSKTLDNAGIPKPNFSFGSSNTVSSETPKAAPNIGTSSNLEVSSKSFQFGQVTNSQAATSFQSGSTITSPATSTFQFGSVSNGPKTGVQFGSTSAQSSEATKSSFQFGSSSSTSSVAPSSSFRFGSNVKETGVLTTVSQFGSNSTSSPVSAKPSFQFGASISSEAPKPTVQFGSSNRGTSDAPKSAFQFGSSNGISSGNSKPAFQFVSSNAAEVSKPALSFGATGNGSAVASSQIKGGSQNSTETNPAFQFGAGNVALPTLNQFGSNSSSQSASSPFQFGLTSGKSVDSTKPAFQFSSSSEKPLGSSIQGAGSAFSQVPQQQSKGGFAFGQSSNPSTNSNEAKSSFSFGSSTPSFGASIAGSAQFGTGSNSSSFGSLSSTQPAPPSFGSPAPKSNGFGSTPSFGSVNSGAFSFSANSVSGAGTSTVAGGAFSFGQNQEQATPSFSFNATVTSIPSQSAQAPGLFSVGAGSSTSTRRVIRDARRRR</sequence>
<dbReference type="AlphaFoldDB" id="A0AAE1LCG0"/>
<evidence type="ECO:0000313" key="2">
    <source>
        <dbReference type="EMBL" id="KAK3914946.1"/>
    </source>
</evidence>
<proteinExistence type="predicted"/>
<feature type="compositionally biased region" description="Basic and acidic residues" evidence="1">
    <location>
        <begin position="197"/>
        <end position="207"/>
    </location>
</feature>
<dbReference type="Proteomes" id="UP001219518">
    <property type="component" value="Unassembled WGS sequence"/>
</dbReference>
<evidence type="ECO:0000256" key="1">
    <source>
        <dbReference type="SAM" id="MobiDB-lite"/>
    </source>
</evidence>
<feature type="region of interest" description="Disordered" evidence="1">
    <location>
        <begin position="1116"/>
        <end position="1146"/>
    </location>
</feature>
<evidence type="ECO:0000313" key="3">
    <source>
        <dbReference type="Proteomes" id="UP001219518"/>
    </source>
</evidence>
<organism evidence="2 3">
    <name type="scientific">Frankliniella fusca</name>
    <dbReference type="NCBI Taxonomy" id="407009"/>
    <lineage>
        <taxon>Eukaryota</taxon>
        <taxon>Metazoa</taxon>
        <taxon>Ecdysozoa</taxon>
        <taxon>Arthropoda</taxon>
        <taxon>Hexapoda</taxon>
        <taxon>Insecta</taxon>
        <taxon>Pterygota</taxon>
        <taxon>Neoptera</taxon>
        <taxon>Paraneoptera</taxon>
        <taxon>Thysanoptera</taxon>
        <taxon>Terebrantia</taxon>
        <taxon>Thripoidea</taxon>
        <taxon>Thripidae</taxon>
        <taxon>Frankliniella</taxon>
    </lineage>
</organism>
<feature type="compositionally biased region" description="Polar residues" evidence="1">
    <location>
        <begin position="16"/>
        <end position="30"/>
    </location>
</feature>
<feature type="region of interest" description="Disordered" evidence="1">
    <location>
        <begin position="976"/>
        <end position="996"/>
    </location>
</feature>
<name>A0AAE1LCG0_9NEOP</name>
<feature type="region of interest" description="Disordered" evidence="1">
    <location>
        <begin position="1"/>
        <end position="45"/>
    </location>
</feature>
<feature type="compositionally biased region" description="Low complexity" evidence="1">
    <location>
        <begin position="605"/>
        <end position="618"/>
    </location>
</feature>
<feature type="compositionally biased region" description="Polar residues" evidence="1">
    <location>
        <begin position="464"/>
        <end position="473"/>
    </location>
</feature>
<feature type="compositionally biased region" description="Polar residues" evidence="1">
    <location>
        <begin position="166"/>
        <end position="175"/>
    </location>
</feature>
<feature type="region of interest" description="Disordered" evidence="1">
    <location>
        <begin position="1038"/>
        <end position="1091"/>
    </location>
</feature>
<feature type="region of interest" description="Disordered" evidence="1">
    <location>
        <begin position="166"/>
        <end position="283"/>
    </location>
</feature>
<reference evidence="2" key="1">
    <citation type="submission" date="2021-07" db="EMBL/GenBank/DDBJ databases">
        <authorList>
            <person name="Catto M.A."/>
            <person name="Jacobson A."/>
            <person name="Kennedy G."/>
            <person name="Labadie P."/>
            <person name="Hunt B.G."/>
            <person name="Srinivasan R."/>
        </authorList>
    </citation>
    <scope>NUCLEOTIDE SEQUENCE</scope>
    <source>
        <strain evidence="2">PL_HMW_Pooled</strain>
        <tissue evidence="2">Head</tissue>
    </source>
</reference>
<feature type="compositionally biased region" description="Low complexity" evidence="1">
    <location>
        <begin position="1116"/>
        <end position="1126"/>
    </location>
</feature>
<gene>
    <name evidence="2" type="ORF">KUF71_005634</name>
</gene>
<dbReference type="EMBL" id="JAHWGI010000394">
    <property type="protein sequence ID" value="KAK3914946.1"/>
    <property type="molecule type" value="Genomic_DNA"/>
</dbReference>
<feature type="compositionally biased region" description="Polar residues" evidence="1">
    <location>
        <begin position="1041"/>
        <end position="1089"/>
    </location>
</feature>
<feature type="region of interest" description="Disordered" evidence="1">
    <location>
        <begin position="520"/>
        <end position="539"/>
    </location>
</feature>
<feature type="compositionally biased region" description="Polar residues" evidence="1">
    <location>
        <begin position="593"/>
        <end position="604"/>
    </location>
</feature>
<feature type="compositionally biased region" description="Polar residues" evidence="1">
    <location>
        <begin position="708"/>
        <end position="731"/>
    </location>
</feature>
<protein>
    <submittedName>
        <fullName evidence="2">Nucleoporin NSP1</fullName>
    </submittedName>
</protein>
<reference evidence="2" key="2">
    <citation type="journal article" date="2023" name="BMC Genomics">
        <title>Pest status, molecular evolution, and epigenetic factors derived from the genome assembly of Frankliniella fusca, a thysanopteran phytovirus vector.</title>
        <authorList>
            <person name="Catto M.A."/>
            <person name="Labadie P.E."/>
            <person name="Jacobson A.L."/>
            <person name="Kennedy G.G."/>
            <person name="Srinivasan R."/>
            <person name="Hunt B.G."/>
        </authorList>
    </citation>
    <scope>NUCLEOTIDE SEQUENCE</scope>
    <source>
        <strain evidence="2">PL_HMW_Pooled</strain>
    </source>
</reference>
<keyword evidence="3" id="KW-1185">Reference proteome</keyword>
<feature type="region of interest" description="Disordered" evidence="1">
    <location>
        <begin position="593"/>
        <end position="618"/>
    </location>
</feature>
<comment type="caution">
    <text evidence="2">The sequence shown here is derived from an EMBL/GenBank/DDBJ whole genome shotgun (WGS) entry which is preliminary data.</text>
</comment>
<accession>A0AAE1LCG0</accession>
<feature type="region of interest" description="Disordered" evidence="1">
    <location>
        <begin position="300"/>
        <end position="393"/>
    </location>
</feature>
<feature type="compositionally biased region" description="Polar residues" evidence="1">
    <location>
        <begin position="976"/>
        <end position="994"/>
    </location>
</feature>
<feature type="region of interest" description="Disordered" evidence="1">
    <location>
        <begin position="707"/>
        <end position="731"/>
    </location>
</feature>